<keyword evidence="3" id="KW-0694">RNA-binding</keyword>
<dbReference type="Proteomes" id="UP001140949">
    <property type="component" value="Unassembled WGS sequence"/>
</dbReference>
<dbReference type="SUPFAM" id="SSF54928">
    <property type="entry name" value="RNA-binding domain, RBD"/>
    <property type="match status" value="1"/>
</dbReference>
<sequence>MPEPKEEQDGFLDDGDSDSDDHVDVAAERDGGPRKVGKKKKETTASGAAAGGGGKRGVCYLSRVPPRMDPFILRQILSRHGDIQRIYLTPEDPTVQVRRKQAGGFRGKEFSEGWVEFTKKSVAKRVASMLNGEQIGGKKRSSFFYDIWNIKYLSNFKWDDLTIEMANKNRTREEKLALELSAAKRERDFYLSKVDQSRAINSMQERAKKKQKTQGPAFSGGIGDAQEPKVIRKFPQNRPVVEQAAQSKPRLSKELLAGVFSGS</sequence>
<dbReference type="GO" id="GO:0000480">
    <property type="term" value="P:endonucleolytic cleavage in 5'-ETS of tricistronic rRNA transcript (SSU-rRNA, 5.8S rRNA, LSU-rRNA)"/>
    <property type="evidence" value="ECO:0007669"/>
    <property type="project" value="TreeGrafter"/>
</dbReference>
<keyword evidence="7" id="KW-1185">Reference proteome</keyword>
<dbReference type="PANTHER" id="PTHR12311:SF7">
    <property type="entry name" value="ACTIVATOR OF BASAL TRANSCRIPTION 1"/>
    <property type="match status" value="1"/>
</dbReference>
<evidence type="ECO:0000313" key="6">
    <source>
        <dbReference type="EMBL" id="KAJ6821878.1"/>
    </source>
</evidence>
<gene>
    <name evidence="6" type="ORF">M6B38_130875</name>
</gene>
<comment type="similarity">
    <text evidence="2">Belongs to the ESF2/ABP1 family.</text>
</comment>
<dbReference type="CDD" id="cd12263">
    <property type="entry name" value="RRM_ABT1_like"/>
    <property type="match status" value="1"/>
</dbReference>
<evidence type="ECO:0000256" key="2">
    <source>
        <dbReference type="ARBA" id="ARBA00005819"/>
    </source>
</evidence>
<reference evidence="6" key="1">
    <citation type="journal article" date="2023" name="GigaByte">
        <title>Genome assembly of the bearded iris, Iris pallida Lam.</title>
        <authorList>
            <person name="Bruccoleri R.E."/>
            <person name="Oakeley E.J."/>
            <person name="Faust A.M.E."/>
            <person name="Altorfer M."/>
            <person name="Dessus-Babus S."/>
            <person name="Burckhardt D."/>
            <person name="Oertli M."/>
            <person name="Naumann U."/>
            <person name="Petersen F."/>
            <person name="Wong J."/>
        </authorList>
    </citation>
    <scope>NUCLEOTIDE SEQUENCE</scope>
    <source>
        <strain evidence="6">GSM-AAB239-AS_SAM_17_03QT</strain>
    </source>
</reference>
<evidence type="ECO:0000256" key="1">
    <source>
        <dbReference type="ARBA" id="ARBA00004604"/>
    </source>
</evidence>
<dbReference type="InterPro" id="IPR034353">
    <property type="entry name" value="ABT1/ESF2_RRM"/>
</dbReference>
<dbReference type="EMBL" id="JANAVB010024800">
    <property type="protein sequence ID" value="KAJ6821878.1"/>
    <property type="molecule type" value="Genomic_DNA"/>
</dbReference>
<dbReference type="InterPro" id="IPR039119">
    <property type="entry name" value="ABT1/Esf2"/>
</dbReference>
<feature type="compositionally biased region" description="Acidic residues" evidence="5">
    <location>
        <begin position="9"/>
        <end position="19"/>
    </location>
</feature>
<feature type="region of interest" description="Disordered" evidence="5">
    <location>
        <begin position="203"/>
        <end position="224"/>
    </location>
</feature>
<comment type="caution">
    <text evidence="6">The sequence shown here is derived from an EMBL/GenBank/DDBJ whole genome shotgun (WGS) entry which is preliminary data.</text>
</comment>
<dbReference type="GO" id="GO:0000447">
    <property type="term" value="P:endonucleolytic cleavage in ITS1 to separate SSU-rRNA from 5.8S rRNA and LSU-rRNA from tricistronic rRNA transcript (SSU-rRNA, 5.8S rRNA, LSU-rRNA)"/>
    <property type="evidence" value="ECO:0007669"/>
    <property type="project" value="TreeGrafter"/>
</dbReference>
<keyword evidence="4" id="KW-0539">Nucleus</keyword>
<reference evidence="6" key="2">
    <citation type="submission" date="2023-04" db="EMBL/GenBank/DDBJ databases">
        <authorList>
            <person name="Bruccoleri R.E."/>
            <person name="Oakeley E.J."/>
            <person name="Faust A.-M."/>
            <person name="Dessus-Babus S."/>
            <person name="Altorfer M."/>
            <person name="Burckhardt D."/>
            <person name="Oertli M."/>
            <person name="Naumann U."/>
            <person name="Petersen F."/>
            <person name="Wong J."/>
        </authorList>
    </citation>
    <scope>NUCLEOTIDE SEQUENCE</scope>
    <source>
        <strain evidence="6">GSM-AAB239-AS_SAM_17_03QT</strain>
        <tissue evidence="6">Leaf</tissue>
    </source>
</reference>
<dbReference type="Gene3D" id="3.30.70.330">
    <property type="match status" value="1"/>
</dbReference>
<comment type="subcellular location">
    <subcellularLocation>
        <location evidence="1">Nucleus</location>
        <location evidence="1">Nucleolus</location>
    </subcellularLocation>
</comment>
<evidence type="ECO:0000256" key="4">
    <source>
        <dbReference type="ARBA" id="ARBA00023242"/>
    </source>
</evidence>
<evidence type="ECO:0000256" key="5">
    <source>
        <dbReference type="SAM" id="MobiDB-lite"/>
    </source>
</evidence>
<dbReference type="AlphaFoldDB" id="A0AAX6G0K9"/>
<evidence type="ECO:0000313" key="7">
    <source>
        <dbReference type="Proteomes" id="UP001140949"/>
    </source>
</evidence>
<dbReference type="PANTHER" id="PTHR12311">
    <property type="entry name" value="ACTIVATOR OF BASAL TRANSCRIPTION 1"/>
    <property type="match status" value="1"/>
</dbReference>
<feature type="compositionally biased region" description="Basic and acidic residues" evidence="5">
    <location>
        <begin position="20"/>
        <end position="33"/>
    </location>
</feature>
<evidence type="ECO:0000256" key="3">
    <source>
        <dbReference type="ARBA" id="ARBA00022884"/>
    </source>
</evidence>
<accession>A0AAX6G0K9</accession>
<dbReference type="InterPro" id="IPR012677">
    <property type="entry name" value="Nucleotide-bd_a/b_plait_sf"/>
</dbReference>
<dbReference type="GO" id="GO:0005730">
    <property type="term" value="C:nucleolus"/>
    <property type="evidence" value="ECO:0007669"/>
    <property type="project" value="UniProtKB-SubCell"/>
</dbReference>
<dbReference type="InterPro" id="IPR035979">
    <property type="entry name" value="RBD_domain_sf"/>
</dbReference>
<dbReference type="GO" id="GO:0000472">
    <property type="term" value="P:endonucleolytic cleavage to generate mature 5'-end of SSU-rRNA from (SSU-rRNA, 5.8S rRNA, LSU-rRNA)"/>
    <property type="evidence" value="ECO:0007669"/>
    <property type="project" value="TreeGrafter"/>
</dbReference>
<dbReference type="GO" id="GO:0003723">
    <property type="term" value="F:RNA binding"/>
    <property type="evidence" value="ECO:0007669"/>
    <property type="project" value="UniProtKB-KW"/>
</dbReference>
<organism evidence="6 7">
    <name type="scientific">Iris pallida</name>
    <name type="common">Sweet iris</name>
    <dbReference type="NCBI Taxonomy" id="29817"/>
    <lineage>
        <taxon>Eukaryota</taxon>
        <taxon>Viridiplantae</taxon>
        <taxon>Streptophyta</taxon>
        <taxon>Embryophyta</taxon>
        <taxon>Tracheophyta</taxon>
        <taxon>Spermatophyta</taxon>
        <taxon>Magnoliopsida</taxon>
        <taxon>Liliopsida</taxon>
        <taxon>Asparagales</taxon>
        <taxon>Iridaceae</taxon>
        <taxon>Iridoideae</taxon>
        <taxon>Irideae</taxon>
        <taxon>Iris</taxon>
    </lineage>
</organism>
<dbReference type="GO" id="GO:0034462">
    <property type="term" value="P:small-subunit processome assembly"/>
    <property type="evidence" value="ECO:0007669"/>
    <property type="project" value="TreeGrafter"/>
</dbReference>
<protein>
    <submittedName>
        <fullName evidence="6">Pre-rRNA-processing protein ESF2</fullName>
    </submittedName>
</protein>
<feature type="region of interest" description="Disordered" evidence="5">
    <location>
        <begin position="1"/>
        <end position="53"/>
    </location>
</feature>
<proteinExistence type="inferred from homology"/>
<name>A0AAX6G0K9_IRIPA</name>